<gene>
    <name evidence="5" type="primary">RAD5_4</name>
    <name evidence="5" type="ORF">LTR91_024359</name>
</gene>
<dbReference type="GO" id="GO:0004386">
    <property type="term" value="F:helicase activity"/>
    <property type="evidence" value="ECO:0007669"/>
    <property type="project" value="UniProtKB-KW"/>
</dbReference>
<keyword evidence="5" id="KW-0347">Helicase</keyword>
<dbReference type="AlphaFoldDB" id="A0AAN6H2T9"/>
<evidence type="ECO:0000259" key="4">
    <source>
        <dbReference type="SMART" id="SM00910"/>
    </source>
</evidence>
<feature type="region of interest" description="Disordered" evidence="3">
    <location>
        <begin position="341"/>
        <end position="374"/>
    </location>
</feature>
<keyword evidence="5" id="KW-0067">ATP-binding</keyword>
<feature type="domain" description="HIRAN" evidence="4">
    <location>
        <begin position="156"/>
        <end position="267"/>
    </location>
</feature>
<dbReference type="Proteomes" id="UP001175353">
    <property type="component" value="Unassembled WGS sequence"/>
</dbReference>
<dbReference type="GO" id="GO:0008270">
    <property type="term" value="F:zinc ion binding"/>
    <property type="evidence" value="ECO:0007669"/>
    <property type="project" value="InterPro"/>
</dbReference>
<feature type="compositionally biased region" description="Acidic residues" evidence="3">
    <location>
        <begin position="364"/>
        <end position="374"/>
    </location>
</feature>
<protein>
    <submittedName>
        <fullName evidence="5">DNA helicase rad5</fullName>
    </submittedName>
</protein>
<evidence type="ECO:0000256" key="3">
    <source>
        <dbReference type="SAM" id="MobiDB-lite"/>
    </source>
</evidence>
<evidence type="ECO:0000256" key="2">
    <source>
        <dbReference type="ARBA" id="ARBA00022801"/>
    </source>
</evidence>
<reference evidence="5" key="1">
    <citation type="submission" date="2023-06" db="EMBL/GenBank/DDBJ databases">
        <title>Black Yeasts Isolated from many extreme environments.</title>
        <authorList>
            <person name="Coleine C."/>
            <person name="Stajich J.E."/>
            <person name="Selbmann L."/>
        </authorList>
    </citation>
    <scope>NUCLEOTIDE SEQUENCE</scope>
    <source>
        <strain evidence="5">CCFEE 5200</strain>
    </source>
</reference>
<keyword evidence="5" id="KW-0547">Nucleotide-binding</keyword>
<comment type="caution">
    <text evidence="5">The sequence shown here is derived from an EMBL/GenBank/DDBJ whole genome shotgun (WGS) entry which is preliminary data.</text>
</comment>
<feature type="compositionally biased region" description="Low complexity" evidence="3">
    <location>
        <begin position="122"/>
        <end position="138"/>
    </location>
</feature>
<dbReference type="GO" id="GO:0003676">
    <property type="term" value="F:nucleic acid binding"/>
    <property type="evidence" value="ECO:0007669"/>
    <property type="project" value="InterPro"/>
</dbReference>
<organism evidence="5 6">
    <name type="scientific">Friedmanniomyces endolithicus</name>
    <dbReference type="NCBI Taxonomy" id="329885"/>
    <lineage>
        <taxon>Eukaryota</taxon>
        <taxon>Fungi</taxon>
        <taxon>Dikarya</taxon>
        <taxon>Ascomycota</taxon>
        <taxon>Pezizomycotina</taxon>
        <taxon>Dothideomycetes</taxon>
        <taxon>Dothideomycetidae</taxon>
        <taxon>Mycosphaerellales</taxon>
        <taxon>Teratosphaeriaceae</taxon>
        <taxon>Friedmanniomyces</taxon>
    </lineage>
</organism>
<keyword evidence="1" id="KW-0479">Metal-binding</keyword>
<dbReference type="Pfam" id="PF08797">
    <property type="entry name" value="HIRAN"/>
    <property type="match status" value="1"/>
</dbReference>
<keyword evidence="2" id="KW-0378">Hydrolase</keyword>
<sequence length="405" mass="44863">MAEIQEPVYKKRRFFVDHSPVRDSNSNNTFADTTDTTADPVTETESSSSDDVFDAATFAGIAGGEVPGSALRSLQARFGRDIEQAINAYFDGSWKTPSPQKPPLAAQHTGQKAIPFLRKDPSSGSSSSHATISSSKPTSAPPPLPALDSMPQKRYIGAFGVAGWATRSGVNLKTDDVVMIERTKQQLPQKLGRGGKVKQTFRKTQDVIVRFTNAKGEEIGRLEKDHANWISTLLDQRLCSFEGHVVFAPPERIRTNDTVYLQLRCYLLKQAFEGTNFIKPLLDNRETGIFEAKETTDERDLRLRQIALVKLFSEINLHPSKVNETTARHQREGILQAAEAAEKHESKTGTLPENAAGSSPPTEDVVEDGEELESEQLDRLYEKAQTFDFSTPEAQPASTFHMNLR</sequence>
<dbReference type="SMART" id="SM00910">
    <property type="entry name" value="HIRAN"/>
    <property type="match status" value="1"/>
</dbReference>
<accession>A0AAN6H2T9</accession>
<keyword evidence="6" id="KW-1185">Reference proteome</keyword>
<dbReference type="Pfam" id="PF24975">
    <property type="entry name" value="UBA_Rad5"/>
    <property type="match status" value="1"/>
</dbReference>
<feature type="region of interest" description="Disordered" evidence="3">
    <location>
        <begin position="20"/>
        <end position="50"/>
    </location>
</feature>
<dbReference type="InterPro" id="IPR014905">
    <property type="entry name" value="HIRAN"/>
</dbReference>
<feature type="non-terminal residue" evidence="5">
    <location>
        <position position="405"/>
    </location>
</feature>
<name>A0AAN6H2T9_9PEZI</name>
<feature type="region of interest" description="Disordered" evidence="3">
    <location>
        <begin position="116"/>
        <end position="149"/>
    </location>
</feature>
<dbReference type="GO" id="GO:0016818">
    <property type="term" value="F:hydrolase activity, acting on acid anhydrides, in phosphorus-containing anhydrides"/>
    <property type="evidence" value="ECO:0007669"/>
    <property type="project" value="InterPro"/>
</dbReference>
<evidence type="ECO:0000313" key="6">
    <source>
        <dbReference type="Proteomes" id="UP001175353"/>
    </source>
</evidence>
<proteinExistence type="predicted"/>
<evidence type="ECO:0000313" key="5">
    <source>
        <dbReference type="EMBL" id="KAK0952511.1"/>
    </source>
</evidence>
<feature type="compositionally biased region" description="Low complexity" evidence="3">
    <location>
        <begin position="23"/>
        <end position="39"/>
    </location>
</feature>
<evidence type="ECO:0000256" key="1">
    <source>
        <dbReference type="ARBA" id="ARBA00022723"/>
    </source>
</evidence>
<dbReference type="EMBL" id="JAUJLE010000607">
    <property type="protein sequence ID" value="KAK0952511.1"/>
    <property type="molecule type" value="Genomic_DNA"/>
</dbReference>
<feature type="compositionally biased region" description="Polar residues" evidence="3">
    <location>
        <begin position="348"/>
        <end position="361"/>
    </location>
</feature>